<feature type="transmembrane region" description="Helical" evidence="2">
    <location>
        <begin position="644"/>
        <end position="669"/>
    </location>
</feature>
<dbReference type="Gene3D" id="2.170.300.10">
    <property type="entry name" value="Tie2 ligand-binding domain superfamily"/>
    <property type="match status" value="1"/>
</dbReference>
<dbReference type="PANTHER" id="PTHR24043">
    <property type="entry name" value="SCAVENGER RECEPTOR CLASS F"/>
    <property type="match status" value="1"/>
</dbReference>
<dbReference type="Proteomes" id="UP000694888">
    <property type="component" value="Unplaced"/>
</dbReference>
<feature type="chain" id="PRO_5046568120" evidence="3">
    <location>
        <begin position="23"/>
        <end position="697"/>
    </location>
</feature>
<keyword evidence="1" id="KW-0245">EGF-like domain</keyword>
<dbReference type="SUPFAM" id="SSF56436">
    <property type="entry name" value="C-type lectin-like"/>
    <property type="match status" value="1"/>
</dbReference>
<reference evidence="5" key="1">
    <citation type="submission" date="2025-08" db="UniProtKB">
        <authorList>
            <consortium name="RefSeq"/>
        </authorList>
    </citation>
    <scope>IDENTIFICATION</scope>
</reference>
<organism evidence="4 5">
    <name type="scientific">Aplysia californica</name>
    <name type="common">California sea hare</name>
    <dbReference type="NCBI Taxonomy" id="6500"/>
    <lineage>
        <taxon>Eukaryota</taxon>
        <taxon>Metazoa</taxon>
        <taxon>Spiralia</taxon>
        <taxon>Lophotrochozoa</taxon>
        <taxon>Mollusca</taxon>
        <taxon>Gastropoda</taxon>
        <taxon>Heterobranchia</taxon>
        <taxon>Euthyneura</taxon>
        <taxon>Tectipleura</taxon>
        <taxon>Aplysiida</taxon>
        <taxon>Aplysioidea</taxon>
        <taxon>Aplysiidae</taxon>
        <taxon>Aplysia</taxon>
    </lineage>
</organism>
<accession>A0ABM0K305</accession>
<keyword evidence="2" id="KW-0472">Membrane</keyword>
<dbReference type="InterPro" id="IPR016187">
    <property type="entry name" value="CTDL_fold"/>
</dbReference>
<dbReference type="GeneID" id="101861611"/>
<evidence type="ECO:0000256" key="2">
    <source>
        <dbReference type="SAM" id="Phobius"/>
    </source>
</evidence>
<keyword evidence="2" id="KW-1133">Transmembrane helix</keyword>
<dbReference type="RefSeq" id="XP_005107577.2">
    <property type="nucleotide sequence ID" value="XM_005107520.2"/>
</dbReference>
<keyword evidence="4" id="KW-1185">Reference proteome</keyword>
<evidence type="ECO:0000256" key="1">
    <source>
        <dbReference type="ARBA" id="ARBA00022536"/>
    </source>
</evidence>
<sequence length="697" mass="77553">MARAFLMVVITLASLSIPPLWARECRQSEGRVYFAKTGYVTSFWDAHDRCVALGGRLAEFSTRSMNPSVRTRWMKNISDTFIIGGLAFGKNNVAVWYSGEELVFQTRLQWGHGEPRIISDHKCTFMSKGLARTGKCHSWEPSSVRALCELSLFERAFRHTKCTLCMCPGQEMPLCMNKRCDLPCVKLREDKDCMMYPCRYKDRWNPPKCEKICNCPLGCDAITGQCQGNCAFGWKNGPNGHSCNQTIYARGYFRYTVLHKLMSTGCVCRGDTWCDRWGGCWSCWPGAGGRFCAESDCPVRRYGRDCEKTCHCADPVKCAQEQGHCLQMPFKGCSGKWLGRSCTETICSTGLFGPDCQYICACKYGEQCDLDSGHCAAGCEDGWMGPSCNDTLCPVGKYGSRCSQDCGDSCKGEACNAKTGRCISSYVKKRHACKDPHKHGYNCDKQCTVNITGLCKGCDRDFGDRCGECKYGYHLSADGECQECPDNTFGFQCLGDCDISCPEKFGCNKFEFECYDMCKETYKTKCNHECSEPCPSGTICDVGGTNRCKAGKCSNVTSVTLCNHPCSDPCPFGTFCDAGKTDHCQVCAKGRFGFNCARLCSHECGPGVDCDVITGQCNTSAQSKHTTIAEQCYPHLIDQTVSKWLPFVTVLPAIFVVCPIILFSFILFFNSENPRIKEGTCFKFKRRKQTEPTQTIT</sequence>
<name>A0ABM0K305_APLCA</name>
<dbReference type="InterPro" id="IPR042635">
    <property type="entry name" value="MEGF10/SREC1/2-like"/>
</dbReference>
<protein>
    <submittedName>
        <fullName evidence="5">Multiple epidermal growth factor-like domains protein 10</fullName>
    </submittedName>
</protein>
<gene>
    <name evidence="5" type="primary">LOC101861611</name>
</gene>
<keyword evidence="2" id="KW-0812">Transmembrane</keyword>
<evidence type="ECO:0000256" key="3">
    <source>
        <dbReference type="SAM" id="SignalP"/>
    </source>
</evidence>
<proteinExistence type="predicted"/>
<keyword evidence="3" id="KW-0732">Signal</keyword>
<dbReference type="CDD" id="cd00037">
    <property type="entry name" value="CLECT"/>
    <property type="match status" value="1"/>
</dbReference>
<evidence type="ECO:0000313" key="5">
    <source>
        <dbReference type="RefSeq" id="XP_005107577.2"/>
    </source>
</evidence>
<evidence type="ECO:0000313" key="4">
    <source>
        <dbReference type="Proteomes" id="UP000694888"/>
    </source>
</evidence>
<dbReference type="PANTHER" id="PTHR24043:SF8">
    <property type="entry name" value="EGF-LIKE DOMAIN-CONTAINING PROTEIN"/>
    <property type="match status" value="1"/>
</dbReference>
<feature type="signal peptide" evidence="3">
    <location>
        <begin position="1"/>
        <end position="22"/>
    </location>
</feature>